<protein>
    <submittedName>
        <fullName evidence="1">5529_t:CDS:1</fullName>
    </submittedName>
</protein>
<accession>A0ACA9NWS8</accession>
<reference evidence="1" key="1">
    <citation type="submission" date="2021-06" db="EMBL/GenBank/DDBJ databases">
        <authorList>
            <person name="Kallberg Y."/>
            <person name="Tangrot J."/>
            <person name="Rosling A."/>
        </authorList>
    </citation>
    <scope>NUCLEOTIDE SEQUENCE</scope>
    <source>
        <strain evidence="1">IL203A</strain>
    </source>
</reference>
<feature type="non-terminal residue" evidence="1">
    <location>
        <position position="49"/>
    </location>
</feature>
<organism evidence="1 2">
    <name type="scientific">Dentiscutata heterogama</name>
    <dbReference type="NCBI Taxonomy" id="1316150"/>
    <lineage>
        <taxon>Eukaryota</taxon>
        <taxon>Fungi</taxon>
        <taxon>Fungi incertae sedis</taxon>
        <taxon>Mucoromycota</taxon>
        <taxon>Glomeromycotina</taxon>
        <taxon>Glomeromycetes</taxon>
        <taxon>Diversisporales</taxon>
        <taxon>Gigasporaceae</taxon>
        <taxon>Dentiscutata</taxon>
    </lineage>
</organism>
<evidence type="ECO:0000313" key="2">
    <source>
        <dbReference type="Proteomes" id="UP000789702"/>
    </source>
</evidence>
<comment type="caution">
    <text evidence="1">The sequence shown here is derived from an EMBL/GenBank/DDBJ whole genome shotgun (WGS) entry which is preliminary data.</text>
</comment>
<dbReference type="EMBL" id="CAJVPU010020123">
    <property type="protein sequence ID" value="CAG8675063.1"/>
    <property type="molecule type" value="Genomic_DNA"/>
</dbReference>
<name>A0ACA9NWS8_9GLOM</name>
<feature type="non-terminal residue" evidence="1">
    <location>
        <position position="1"/>
    </location>
</feature>
<sequence length="49" mass="5494">PQNLSTTKWQILRGSTWFLHGTRAVVTGLPIMCFLYNEDILAITVTVTS</sequence>
<proteinExistence type="predicted"/>
<evidence type="ECO:0000313" key="1">
    <source>
        <dbReference type="EMBL" id="CAG8675063.1"/>
    </source>
</evidence>
<dbReference type="Proteomes" id="UP000789702">
    <property type="component" value="Unassembled WGS sequence"/>
</dbReference>
<gene>
    <name evidence="1" type="ORF">DHETER_LOCUS10362</name>
</gene>
<keyword evidence="2" id="KW-1185">Reference proteome</keyword>